<dbReference type="PANTHER" id="PTHR31223">
    <property type="entry name" value="LOG FAMILY PROTEIN YJL055W"/>
    <property type="match status" value="1"/>
</dbReference>
<dbReference type="GO" id="GO:0009691">
    <property type="term" value="P:cytokinin biosynthetic process"/>
    <property type="evidence" value="ECO:0007669"/>
    <property type="project" value="UniProtKB-UniRule"/>
</dbReference>
<evidence type="ECO:0000256" key="3">
    <source>
        <dbReference type="RuleBase" id="RU363015"/>
    </source>
</evidence>
<keyword evidence="3" id="KW-0378">Hydrolase</keyword>
<dbReference type="EC" id="3.2.2.n1" evidence="3"/>
<comment type="catalytic activity">
    <reaction evidence="1">
        <text>AMP + H2O = D-ribose 5-phosphate + adenine</text>
        <dbReference type="Rhea" id="RHEA:20129"/>
        <dbReference type="ChEBI" id="CHEBI:15377"/>
        <dbReference type="ChEBI" id="CHEBI:16708"/>
        <dbReference type="ChEBI" id="CHEBI:78346"/>
        <dbReference type="ChEBI" id="CHEBI:456215"/>
        <dbReference type="EC" id="3.2.2.4"/>
    </reaction>
</comment>
<dbReference type="Pfam" id="PF03641">
    <property type="entry name" value="Lysine_decarbox"/>
    <property type="match status" value="1"/>
</dbReference>
<keyword evidence="3" id="KW-0203">Cytokinin biosynthesis</keyword>
<dbReference type="STRING" id="376730.SAMN04487906_1626"/>
<dbReference type="Gene3D" id="3.40.50.450">
    <property type="match status" value="1"/>
</dbReference>
<dbReference type="NCBIfam" id="TIGR00730">
    <property type="entry name" value="Rossman fold protein, TIGR00730 family"/>
    <property type="match status" value="1"/>
</dbReference>
<name>W2UKV0_9FLAO</name>
<gene>
    <name evidence="4" type="ORF">P278_25760</name>
</gene>
<protein>
    <recommendedName>
        <fullName evidence="3">Cytokinin riboside 5'-monophosphate phosphoribohydrolase</fullName>
        <ecNumber evidence="3">3.2.2.n1</ecNumber>
    </recommendedName>
</protein>
<dbReference type="InterPro" id="IPR005269">
    <property type="entry name" value="LOG"/>
</dbReference>
<evidence type="ECO:0000313" key="4">
    <source>
        <dbReference type="EMBL" id="ETN94633.1"/>
    </source>
</evidence>
<dbReference type="eggNOG" id="COG1611">
    <property type="taxonomic scope" value="Bacteria"/>
</dbReference>
<reference evidence="4 5" key="2">
    <citation type="journal article" date="2016" name="Genome Announc.">
        <title>Draft Genome Sequence of Zhouia amylolytica AD3, Isolated from Tidal Flat Sediment.</title>
        <authorList>
            <person name="Jia B."/>
            <person name="Jin H.M."/>
            <person name="Lee H.J."/>
            <person name="Jeon C.O."/>
        </authorList>
    </citation>
    <scope>NUCLEOTIDE SEQUENCE [LARGE SCALE GENOMIC DNA]</scope>
    <source>
        <strain evidence="4 5">AD3</strain>
    </source>
</reference>
<comment type="similarity">
    <text evidence="2 3">Belongs to the LOG family.</text>
</comment>
<dbReference type="SUPFAM" id="SSF102405">
    <property type="entry name" value="MCP/YpsA-like"/>
    <property type="match status" value="1"/>
</dbReference>
<dbReference type="GO" id="GO:0008714">
    <property type="term" value="F:AMP nucleosidase activity"/>
    <property type="evidence" value="ECO:0007669"/>
    <property type="project" value="UniProtKB-EC"/>
</dbReference>
<dbReference type="GO" id="GO:0005829">
    <property type="term" value="C:cytosol"/>
    <property type="evidence" value="ECO:0007669"/>
    <property type="project" value="TreeGrafter"/>
</dbReference>
<evidence type="ECO:0000256" key="1">
    <source>
        <dbReference type="ARBA" id="ARBA00000274"/>
    </source>
</evidence>
<comment type="caution">
    <text evidence="4">The sequence shown here is derived from an EMBL/GenBank/DDBJ whole genome shotgun (WGS) entry which is preliminary data.</text>
</comment>
<dbReference type="AlphaFoldDB" id="W2UKV0"/>
<reference evidence="5" key="1">
    <citation type="submission" date="2013-11" db="EMBL/GenBank/DDBJ databases">
        <title>Draft genome sequence from a member of Zhouia, isolated tidal flat.</title>
        <authorList>
            <person name="Jin H."/>
            <person name="Jeon C.O."/>
        </authorList>
    </citation>
    <scope>NUCLEOTIDE SEQUENCE [LARGE SCALE GENOMIC DNA]</scope>
    <source>
        <strain evidence="5">AD3</strain>
    </source>
</reference>
<proteinExistence type="inferred from homology"/>
<sequence>MQSIAVFCASSNGCDSDFEKIAYSVGVKLANQKIKIVYGGSNVGLMGAVADGALNVSGVVTGVLPTFLQEKEIAHDGLTELILVDSMHERKIKIFELSEGSLTLPGGFGTMDELFEMLTWAQLGMHHKPIGVLNIKGYYDPLIELVDSMTKNGLLKQENRNMILFEDDLDRLLQRMEHYAAPNVGKWITTNRI</sequence>
<dbReference type="Proteomes" id="UP000018850">
    <property type="component" value="Unassembled WGS sequence"/>
</dbReference>
<keyword evidence="5" id="KW-1185">Reference proteome</keyword>
<evidence type="ECO:0000313" key="5">
    <source>
        <dbReference type="Proteomes" id="UP000018850"/>
    </source>
</evidence>
<dbReference type="RefSeq" id="WP_038267377.1">
    <property type="nucleotide sequence ID" value="NZ_AYXY01000023.1"/>
</dbReference>
<dbReference type="PANTHER" id="PTHR31223:SF70">
    <property type="entry name" value="LOG FAMILY PROTEIN YJL055W"/>
    <property type="match status" value="1"/>
</dbReference>
<accession>W2UKV0</accession>
<dbReference type="PATRIC" id="fig|1286632.3.peg.2568"/>
<evidence type="ECO:0000256" key="2">
    <source>
        <dbReference type="ARBA" id="ARBA00006763"/>
    </source>
</evidence>
<organism evidence="4 5">
    <name type="scientific">Zhouia amylolytica AD3</name>
    <dbReference type="NCBI Taxonomy" id="1286632"/>
    <lineage>
        <taxon>Bacteria</taxon>
        <taxon>Pseudomonadati</taxon>
        <taxon>Bacteroidota</taxon>
        <taxon>Flavobacteriia</taxon>
        <taxon>Flavobacteriales</taxon>
        <taxon>Flavobacteriaceae</taxon>
        <taxon>Zhouia</taxon>
    </lineage>
</organism>
<dbReference type="EMBL" id="AYXY01000023">
    <property type="protein sequence ID" value="ETN94633.1"/>
    <property type="molecule type" value="Genomic_DNA"/>
</dbReference>
<dbReference type="InterPro" id="IPR031100">
    <property type="entry name" value="LOG_fam"/>
</dbReference>